<dbReference type="AlphaFoldDB" id="A0A7J6PGF0"/>
<organism evidence="2 3">
    <name type="scientific">Perkinsus olseni</name>
    <name type="common">Perkinsus atlanticus</name>
    <dbReference type="NCBI Taxonomy" id="32597"/>
    <lineage>
        <taxon>Eukaryota</taxon>
        <taxon>Sar</taxon>
        <taxon>Alveolata</taxon>
        <taxon>Perkinsozoa</taxon>
        <taxon>Perkinsea</taxon>
        <taxon>Perkinsida</taxon>
        <taxon>Perkinsidae</taxon>
        <taxon>Perkinsus</taxon>
    </lineage>
</organism>
<evidence type="ECO:0000313" key="3">
    <source>
        <dbReference type="Proteomes" id="UP000541610"/>
    </source>
</evidence>
<name>A0A7J6PGF0_PEROL</name>
<dbReference type="Proteomes" id="UP000541610">
    <property type="component" value="Unassembled WGS sequence"/>
</dbReference>
<comment type="caution">
    <text evidence="2">The sequence shown here is derived from an EMBL/GenBank/DDBJ whole genome shotgun (WGS) entry which is preliminary data.</text>
</comment>
<evidence type="ECO:0000313" key="2">
    <source>
        <dbReference type="EMBL" id="KAF4695248.1"/>
    </source>
</evidence>
<sequence length="98" mass="11257">MDQGVSRTWEGTFIREDSRREARLSLRGPERDGPTTYVEVTVYLLQAWYGEHREGCPKAVFPSAMEIGPDSRDVQPRRPRKDLRGAPPLSRKAAFSYF</sequence>
<feature type="region of interest" description="Disordered" evidence="1">
    <location>
        <begin position="64"/>
        <end position="98"/>
    </location>
</feature>
<reference evidence="2 3" key="1">
    <citation type="submission" date="2020-04" db="EMBL/GenBank/DDBJ databases">
        <title>Perkinsus olseni comparative genomics.</title>
        <authorList>
            <person name="Bogema D.R."/>
        </authorList>
    </citation>
    <scope>NUCLEOTIDE SEQUENCE [LARGE SCALE GENOMIC DNA]</scope>
    <source>
        <strain evidence="2">00978-12</strain>
    </source>
</reference>
<evidence type="ECO:0000256" key="1">
    <source>
        <dbReference type="SAM" id="MobiDB-lite"/>
    </source>
</evidence>
<gene>
    <name evidence="2" type="ORF">FOZ60_005115</name>
</gene>
<protein>
    <submittedName>
        <fullName evidence="2">Uncharacterized protein</fullName>
    </submittedName>
</protein>
<dbReference type="EMBL" id="JABANP010000022">
    <property type="protein sequence ID" value="KAF4695248.1"/>
    <property type="molecule type" value="Genomic_DNA"/>
</dbReference>
<accession>A0A7J6PGF0</accession>
<proteinExistence type="predicted"/>